<feature type="transmembrane region" description="Helical" evidence="2">
    <location>
        <begin position="330"/>
        <end position="352"/>
    </location>
</feature>
<dbReference type="EMBL" id="CAXAMM010001780">
    <property type="protein sequence ID" value="CAK8993405.1"/>
    <property type="molecule type" value="Genomic_DNA"/>
</dbReference>
<feature type="transmembrane region" description="Helical" evidence="2">
    <location>
        <begin position="429"/>
        <end position="451"/>
    </location>
</feature>
<evidence type="ECO:0000256" key="2">
    <source>
        <dbReference type="SAM" id="Phobius"/>
    </source>
</evidence>
<evidence type="ECO:0000256" key="1">
    <source>
        <dbReference type="ARBA" id="ARBA00004141"/>
    </source>
</evidence>
<keyword evidence="3" id="KW-0675">Receptor</keyword>
<dbReference type="Gene3D" id="2.70.170.10">
    <property type="entry name" value="Neurotransmitter-gated ion-channel ligand-binding domain"/>
    <property type="match status" value="1"/>
</dbReference>
<organism evidence="3 4">
    <name type="scientific">Durusdinium trenchii</name>
    <dbReference type="NCBI Taxonomy" id="1381693"/>
    <lineage>
        <taxon>Eukaryota</taxon>
        <taxon>Sar</taxon>
        <taxon>Alveolata</taxon>
        <taxon>Dinophyceae</taxon>
        <taxon>Suessiales</taxon>
        <taxon>Symbiodiniaceae</taxon>
        <taxon>Durusdinium</taxon>
    </lineage>
</organism>
<keyword evidence="2" id="KW-0472">Membrane</keyword>
<sequence>MMSQEGNATCCLPLFASSSSESDSEEKEDSAEDVVDLCKDPSRCRVDGLLDSGMLKEYTTSSGTVDCSKAIPVYVDVSPQELKSLDDGKEEFAVVFVLKFWWLDRKLKDFQSKLTLEKEDETSGRVYLQEIDVVVRSLDKDGTLQYEELPLQQVPRVLKATKDMYTYLEPPKWEHHFFPDFSFINQETTDEQVKTKVQQLVWCDKDGALVHYKAKYDTIFQEFVELHAFPLDRQLCRIKLTAEMGLDQFQFITLNSNRKLARLCDMWEMPEDLGRPGWPCTVYVRHPDTCLQDPVTPRSVDEKVQQGHSTKVTQRSLVNVVLHVQRKPSFFVHSILLMVSLVNAISLCAFALKVDDAGSRLGYLSTCFLAVLAYRYIINDSLPKKSYMTAADWFITLASFYQTWLCFETAFLAFWWSHSDENIQRTIEICDWALGSFTFIAWLLFILFYWYQWRISTWRPSWQEVYQKNQEPYCPLEKCDSCQRSWLAKQSAHLRQNKTCPKCQGRVQTTYLTPLDREKPLIPSLRNRGFGNEVESYLLEFG</sequence>
<dbReference type="InterPro" id="IPR036719">
    <property type="entry name" value="Neuro-gated_channel_TM_sf"/>
</dbReference>
<keyword evidence="2" id="KW-1133">Transmembrane helix</keyword>
<comment type="subcellular location">
    <subcellularLocation>
        <location evidence="1">Membrane</location>
        <topology evidence="1">Multi-pass membrane protein</topology>
    </subcellularLocation>
</comment>
<dbReference type="InterPro" id="IPR006201">
    <property type="entry name" value="Neur_channel"/>
</dbReference>
<evidence type="ECO:0000313" key="3">
    <source>
        <dbReference type="EMBL" id="CAK8993405.1"/>
    </source>
</evidence>
<dbReference type="Proteomes" id="UP001642464">
    <property type="component" value="Unassembled WGS sequence"/>
</dbReference>
<accession>A0ABP0HTB5</accession>
<name>A0ABP0HTB5_9DINO</name>
<comment type="caution">
    <text evidence="3">The sequence shown here is derived from an EMBL/GenBank/DDBJ whole genome shotgun (WGS) entry which is preliminary data.</text>
</comment>
<dbReference type="InterPro" id="IPR038050">
    <property type="entry name" value="Neuro_actylchol_rec"/>
</dbReference>
<dbReference type="SUPFAM" id="SSF90112">
    <property type="entry name" value="Neurotransmitter-gated ion-channel transmembrane pore"/>
    <property type="match status" value="1"/>
</dbReference>
<gene>
    <name evidence="3" type="ORF">SCF082_LOCUS3493</name>
</gene>
<protein>
    <submittedName>
        <fullName evidence="3">Gamma-aminobutyric acid receptor subunit beta</fullName>
    </submittedName>
</protein>
<dbReference type="PANTHER" id="PTHR18945">
    <property type="entry name" value="NEUROTRANSMITTER GATED ION CHANNEL"/>
    <property type="match status" value="1"/>
</dbReference>
<reference evidence="3 4" key="1">
    <citation type="submission" date="2024-02" db="EMBL/GenBank/DDBJ databases">
        <authorList>
            <person name="Chen Y."/>
            <person name="Shah S."/>
            <person name="Dougan E. K."/>
            <person name="Thang M."/>
            <person name="Chan C."/>
        </authorList>
    </citation>
    <scope>NUCLEOTIDE SEQUENCE [LARGE SCALE GENOMIC DNA]</scope>
</reference>
<keyword evidence="4" id="KW-1185">Reference proteome</keyword>
<evidence type="ECO:0000313" key="4">
    <source>
        <dbReference type="Proteomes" id="UP001642464"/>
    </source>
</evidence>
<dbReference type="Gene3D" id="1.20.58.390">
    <property type="entry name" value="Neurotransmitter-gated ion-channel transmembrane domain"/>
    <property type="match status" value="1"/>
</dbReference>
<feature type="transmembrane region" description="Helical" evidence="2">
    <location>
        <begin position="393"/>
        <end position="417"/>
    </location>
</feature>
<feature type="transmembrane region" description="Helical" evidence="2">
    <location>
        <begin position="361"/>
        <end position="378"/>
    </location>
</feature>
<proteinExistence type="predicted"/>
<dbReference type="InterPro" id="IPR036734">
    <property type="entry name" value="Neur_chan_lig-bd_sf"/>
</dbReference>
<keyword evidence="2" id="KW-0812">Transmembrane</keyword>